<keyword evidence="3" id="KW-0479">Metal-binding</keyword>
<evidence type="ECO:0000256" key="6">
    <source>
        <dbReference type="SAM" id="MobiDB-lite"/>
    </source>
</evidence>
<feature type="compositionally biased region" description="Basic and acidic residues" evidence="6">
    <location>
        <begin position="130"/>
        <end position="161"/>
    </location>
</feature>
<dbReference type="EMBL" id="JAIHOM010000212">
    <property type="protein sequence ID" value="MCW6038937.1"/>
    <property type="molecule type" value="Genomic_DNA"/>
</dbReference>
<dbReference type="Pfam" id="PF01297">
    <property type="entry name" value="ZnuA"/>
    <property type="match status" value="1"/>
</dbReference>
<gene>
    <name evidence="8" type="ORF">K4A83_22170</name>
</gene>
<evidence type="ECO:0000256" key="3">
    <source>
        <dbReference type="ARBA" id="ARBA00022723"/>
    </source>
</evidence>
<reference evidence="8 9" key="1">
    <citation type="submission" date="2021-08" db="EMBL/GenBank/DDBJ databases">
        <title>Draft genome sequence of Spirulina subsalsa with high tolerance to salinity and hype-accumulation of phycocyanin.</title>
        <authorList>
            <person name="Pei H."/>
            <person name="Jiang L."/>
        </authorList>
    </citation>
    <scope>NUCLEOTIDE SEQUENCE [LARGE SCALE GENOMIC DNA]</scope>
    <source>
        <strain evidence="8 9">FACHB-351</strain>
    </source>
</reference>
<dbReference type="InterPro" id="IPR006127">
    <property type="entry name" value="ZnuA-like"/>
</dbReference>
<feature type="chain" id="PRO_5046192395" evidence="7">
    <location>
        <begin position="23"/>
        <end position="338"/>
    </location>
</feature>
<dbReference type="InterPro" id="IPR006128">
    <property type="entry name" value="Lipoprotein_PsaA-like"/>
</dbReference>
<dbReference type="RefSeq" id="WP_265266884.1">
    <property type="nucleotide sequence ID" value="NZ_JAIHOM010000212.1"/>
</dbReference>
<feature type="region of interest" description="Disordered" evidence="6">
    <location>
        <begin position="122"/>
        <end position="162"/>
    </location>
</feature>
<name>A0ABT3LCS8_9CYAN</name>
<organism evidence="8 9">
    <name type="scientific">Spirulina subsalsa FACHB-351</name>
    <dbReference type="NCBI Taxonomy" id="234711"/>
    <lineage>
        <taxon>Bacteria</taxon>
        <taxon>Bacillati</taxon>
        <taxon>Cyanobacteriota</taxon>
        <taxon>Cyanophyceae</taxon>
        <taxon>Spirulinales</taxon>
        <taxon>Spirulinaceae</taxon>
        <taxon>Spirulina</taxon>
    </lineage>
</organism>
<dbReference type="InterPro" id="IPR050492">
    <property type="entry name" value="Bact_metal-bind_prot9"/>
</dbReference>
<comment type="similarity">
    <text evidence="5">Belongs to the bacterial solute-binding protein 9 family.</text>
</comment>
<keyword evidence="4 7" id="KW-0732">Signal</keyword>
<dbReference type="SUPFAM" id="SSF53807">
    <property type="entry name" value="Helical backbone' metal receptor"/>
    <property type="match status" value="1"/>
</dbReference>
<feature type="signal peptide" evidence="7">
    <location>
        <begin position="1"/>
        <end position="22"/>
    </location>
</feature>
<dbReference type="PRINTS" id="PR00690">
    <property type="entry name" value="ADHESNFAMILY"/>
</dbReference>
<dbReference type="Proteomes" id="UP001526426">
    <property type="component" value="Unassembled WGS sequence"/>
</dbReference>
<proteinExistence type="inferred from homology"/>
<evidence type="ECO:0000256" key="2">
    <source>
        <dbReference type="ARBA" id="ARBA00022448"/>
    </source>
</evidence>
<dbReference type="PROSITE" id="PS51257">
    <property type="entry name" value="PROKAR_LIPOPROTEIN"/>
    <property type="match status" value="1"/>
</dbReference>
<evidence type="ECO:0000256" key="1">
    <source>
        <dbReference type="ARBA" id="ARBA00004196"/>
    </source>
</evidence>
<dbReference type="PANTHER" id="PTHR42953">
    <property type="entry name" value="HIGH-AFFINITY ZINC UPTAKE SYSTEM PROTEIN ZNUA-RELATED"/>
    <property type="match status" value="1"/>
</dbReference>
<keyword evidence="2 5" id="KW-0813">Transport</keyword>
<evidence type="ECO:0000256" key="4">
    <source>
        <dbReference type="ARBA" id="ARBA00022729"/>
    </source>
</evidence>
<dbReference type="Gene3D" id="3.40.50.1980">
    <property type="entry name" value="Nitrogenase molybdenum iron protein domain"/>
    <property type="match status" value="2"/>
</dbReference>
<comment type="caution">
    <text evidence="8">The sequence shown here is derived from an EMBL/GenBank/DDBJ whole genome shotgun (WGS) entry which is preliminary data.</text>
</comment>
<evidence type="ECO:0000256" key="5">
    <source>
        <dbReference type="RuleBase" id="RU003512"/>
    </source>
</evidence>
<sequence length="338" mass="36688">MFARPLSPVIGVVIALGMSACAGTVPPVAEETDTPKPKVVATTAILCEMTEAIAQETIDLTCLMDSAQDPHTYEPTPSNRQAIEAAQLIFYGGYNLEPRVERLLAASSTPTVAVYEQAVPDPLMGHHHHDHDDHGHDHSHDHSHDHDTSSEEQEPDPHIWHSAENGGKIAQVIATELSTLVPEAATQYQEKGQAIQDQLNQLHTWIKDQIATIPPQQRKLVTTHDAFAYYSAAYNIPSMAVQGLSTESTPTPQRLKTIVETVQKAQVPALFVETTTNPGSIEIVAREANVTIPEQPIFTTGAVGVAGMGLVPLYTAMLIENTRNIVQGLGGEFREPKL</sequence>
<dbReference type="PRINTS" id="PR00691">
    <property type="entry name" value="ADHESINB"/>
</dbReference>
<keyword evidence="9" id="KW-1185">Reference proteome</keyword>
<comment type="subcellular location">
    <subcellularLocation>
        <location evidence="1">Cell envelope</location>
    </subcellularLocation>
</comment>
<dbReference type="InterPro" id="IPR006129">
    <property type="entry name" value="AdhesinB"/>
</dbReference>
<dbReference type="PANTHER" id="PTHR42953:SF1">
    <property type="entry name" value="METAL-BINDING PROTEIN HI_0362-RELATED"/>
    <property type="match status" value="1"/>
</dbReference>
<evidence type="ECO:0000313" key="8">
    <source>
        <dbReference type="EMBL" id="MCW6038937.1"/>
    </source>
</evidence>
<evidence type="ECO:0000313" key="9">
    <source>
        <dbReference type="Proteomes" id="UP001526426"/>
    </source>
</evidence>
<protein>
    <submittedName>
        <fullName evidence="8">Zinc ABC transporter substrate-binding protein</fullName>
    </submittedName>
</protein>
<accession>A0ABT3LCS8</accession>
<evidence type="ECO:0000256" key="7">
    <source>
        <dbReference type="SAM" id="SignalP"/>
    </source>
</evidence>